<feature type="transmembrane region" description="Helical" evidence="6">
    <location>
        <begin position="633"/>
        <end position="651"/>
    </location>
</feature>
<feature type="domain" description="ABC-2 type transporter transmembrane" evidence="7">
    <location>
        <begin position="435"/>
        <end position="705"/>
    </location>
</feature>
<reference evidence="8" key="1">
    <citation type="submission" date="2022-04" db="EMBL/GenBank/DDBJ databases">
        <title>Human microbiome associated bacterial genomes.</title>
        <authorList>
            <person name="Sandstrom S."/>
            <person name="Salamzade R."/>
            <person name="Kalan L.R."/>
        </authorList>
    </citation>
    <scope>NUCLEOTIDE SEQUENCE</scope>
    <source>
        <strain evidence="8">P3-SID1762</strain>
    </source>
</reference>
<dbReference type="InterPro" id="IPR051328">
    <property type="entry name" value="T7SS_ABC-Transporter"/>
</dbReference>
<evidence type="ECO:0000313" key="9">
    <source>
        <dbReference type="Proteomes" id="UP001206890"/>
    </source>
</evidence>
<protein>
    <submittedName>
        <fullName evidence="8">YhgE/Pip domain-containing protein</fullName>
    </submittedName>
</protein>
<organism evidence="8 9">
    <name type="scientific">Dietzia cinnamea</name>
    <dbReference type="NCBI Taxonomy" id="321318"/>
    <lineage>
        <taxon>Bacteria</taxon>
        <taxon>Bacillati</taxon>
        <taxon>Actinomycetota</taxon>
        <taxon>Actinomycetes</taxon>
        <taxon>Mycobacteriales</taxon>
        <taxon>Dietziaceae</taxon>
        <taxon>Dietzia</taxon>
    </lineage>
</organism>
<evidence type="ECO:0000256" key="3">
    <source>
        <dbReference type="ARBA" id="ARBA00022989"/>
    </source>
</evidence>
<evidence type="ECO:0000256" key="2">
    <source>
        <dbReference type="ARBA" id="ARBA00022692"/>
    </source>
</evidence>
<name>A0AAW5Q3C3_9ACTN</name>
<dbReference type="PANTHER" id="PTHR43077:SF10">
    <property type="entry name" value="TRANSPORT PERMEASE PROTEIN"/>
    <property type="match status" value="1"/>
</dbReference>
<dbReference type="InterPro" id="IPR017501">
    <property type="entry name" value="Phage_infect_YhgE_C"/>
</dbReference>
<evidence type="ECO:0000256" key="6">
    <source>
        <dbReference type="SAM" id="Phobius"/>
    </source>
</evidence>
<evidence type="ECO:0000313" key="8">
    <source>
        <dbReference type="EMBL" id="MCT2116664.1"/>
    </source>
</evidence>
<accession>A0AAW5Q3C3</accession>
<proteinExistence type="predicted"/>
<comment type="subcellular location">
    <subcellularLocation>
        <location evidence="1">Membrane</location>
        <topology evidence="1">Multi-pass membrane protein</topology>
    </subcellularLocation>
</comment>
<dbReference type="Pfam" id="PF12698">
    <property type="entry name" value="ABC2_membrane_3"/>
    <property type="match status" value="1"/>
</dbReference>
<feature type="transmembrane region" description="Helical" evidence="6">
    <location>
        <begin position="686"/>
        <end position="707"/>
    </location>
</feature>
<evidence type="ECO:0000259" key="7">
    <source>
        <dbReference type="Pfam" id="PF12698"/>
    </source>
</evidence>
<dbReference type="GO" id="GO:0140359">
    <property type="term" value="F:ABC-type transporter activity"/>
    <property type="evidence" value="ECO:0007669"/>
    <property type="project" value="InterPro"/>
</dbReference>
<dbReference type="InterPro" id="IPR013525">
    <property type="entry name" value="ABC2_TM"/>
</dbReference>
<keyword evidence="5" id="KW-0175">Coiled coil</keyword>
<keyword evidence="3 6" id="KW-1133">Transmembrane helix</keyword>
<evidence type="ECO:0000256" key="5">
    <source>
        <dbReference type="SAM" id="Coils"/>
    </source>
</evidence>
<comment type="caution">
    <text evidence="8">The sequence shown here is derived from an EMBL/GenBank/DDBJ whole genome shotgun (WGS) entry which is preliminary data.</text>
</comment>
<dbReference type="EMBL" id="JALXTC010000007">
    <property type="protein sequence ID" value="MCT2116664.1"/>
    <property type="molecule type" value="Genomic_DNA"/>
</dbReference>
<sequence>MRNTWRLARHDLRRATSNVMAMIVLFGLIAIPSLFTWFNVISSWDPFDNTQNLKVAVANTDEGYQSDLIPLRINVGDQVLSALRANDNLDWEITSAEDAIGGTRSEKYYAAIVLPPTFSKEMLTFYSGDAERIGIDYYDNEKTNALSPKITDQGASQVATQVNETFAATLGEAGLNIVSTLSEYLNDADTQIVLSRLQAHAGAVAAQLRSGADTATMFTSLIASSKPLVSGASDSVIASGRALDDTTEAIGGGVEAAKSLKSTLDSATGSLGAALTANAESYPALSARADEVFASLDTQSESSAAAVRALAERVQTQTDQYRDLRDALVTTVGPVTPEVARGTLDLVVSRIDGAIAQQQALHDRLEAAATQVTEDNANIENTRREIRALIDEASDAVRGAETAYSDSLKPKLDQLATTLASVDDGIASIGADLSGTGTTLSGDTDSLLGALTRAESTTTSVAGSLTDAARRFDELASALATAMDSGDLGDLNDLIGTDAQTLATSLSAPVDLDRVPVFPVESFGTAMAPFYTVLGLWVGALLIAVSIRDDVPEDTLPDSAPLTPTQSYLGRYGIVALIGFLQSSLVTLGNILFVQVHPVHPFLLLLAGWMTSLVFTLLIYTFVAAFGNAGKALGVLLLVVQISASGGAYPLEVLPGWFQAISPWLPATHAMNAMRSALAGTYHGDFWISLGWLALFLVPALALGLVLRRPLIGYNRNLKEALESTKLM</sequence>
<feature type="coiled-coil region" evidence="5">
    <location>
        <begin position="362"/>
        <end position="396"/>
    </location>
</feature>
<dbReference type="GO" id="GO:0016020">
    <property type="term" value="C:membrane"/>
    <property type="evidence" value="ECO:0007669"/>
    <property type="project" value="UniProtKB-SubCell"/>
</dbReference>
<dbReference type="NCBIfam" id="TIGR03062">
    <property type="entry name" value="pip_yhgE_Cterm"/>
    <property type="match status" value="1"/>
</dbReference>
<dbReference type="Proteomes" id="UP001206890">
    <property type="component" value="Unassembled WGS sequence"/>
</dbReference>
<feature type="transmembrane region" description="Helical" evidence="6">
    <location>
        <begin position="602"/>
        <end position="626"/>
    </location>
</feature>
<gene>
    <name evidence="8" type="ORF">M3D93_02675</name>
</gene>
<dbReference type="NCBIfam" id="TIGR03061">
    <property type="entry name" value="pip_yhgE_Nterm"/>
    <property type="match status" value="1"/>
</dbReference>
<dbReference type="AlphaFoldDB" id="A0AAW5Q3C3"/>
<keyword evidence="2 6" id="KW-0812">Transmembrane</keyword>
<evidence type="ECO:0000256" key="1">
    <source>
        <dbReference type="ARBA" id="ARBA00004141"/>
    </source>
</evidence>
<feature type="transmembrane region" description="Helical" evidence="6">
    <location>
        <begin position="528"/>
        <end position="547"/>
    </location>
</feature>
<feature type="transmembrane region" description="Helical" evidence="6">
    <location>
        <begin position="21"/>
        <end position="44"/>
    </location>
</feature>
<evidence type="ECO:0000256" key="4">
    <source>
        <dbReference type="ARBA" id="ARBA00023136"/>
    </source>
</evidence>
<dbReference type="Gene3D" id="3.40.1710.10">
    <property type="entry name" value="abc type-2 transporter like domain"/>
    <property type="match status" value="1"/>
</dbReference>
<keyword evidence="4 6" id="KW-0472">Membrane</keyword>
<dbReference type="RefSeq" id="WP_070721362.1">
    <property type="nucleotide sequence ID" value="NZ_JAFFGT010000027.1"/>
</dbReference>
<feature type="transmembrane region" description="Helical" evidence="6">
    <location>
        <begin position="568"/>
        <end position="596"/>
    </location>
</feature>
<dbReference type="InterPro" id="IPR017500">
    <property type="entry name" value="Phage_infect_YhgE_N"/>
</dbReference>
<dbReference type="PANTHER" id="PTHR43077">
    <property type="entry name" value="TRANSPORT PERMEASE YVFS-RELATED"/>
    <property type="match status" value="1"/>
</dbReference>